<comment type="caution">
    <text evidence="2">The sequence shown here is derived from an EMBL/GenBank/DDBJ whole genome shotgun (WGS) entry which is preliminary data.</text>
</comment>
<feature type="compositionally biased region" description="Basic and acidic residues" evidence="1">
    <location>
        <begin position="348"/>
        <end position="358"/>
    </location>
</feature>
<gene>
    <name evidence="2" type="ORF">CVT26_011338</name>
</gene>
<dbReference type="AlphaFoldDB" id="A0A409W8U0"/>
<evidence type="ECO:0000313" key="2">
    <source>
        <dbReference type="EMBL" id="PPQ74927.1"/>
    </source>
</evidence>
<feature type="compositionally biased region" description="Polar residues" evidence="1">
    <location>
        <begin position="459"/>
        <end position="469"/>
    </location>
</feature>
<dbReference type="Proteomes" id="UP000284706">
    <property type="component" value="Unassembled WGS sequence"/>
</dbReference>
<name>A0A409W8U0_9AGAR</name>
<proteinExistence type="predicted"/>
<keyword evidence="3" id="KW-1185">Reference proteome</keyword>
<feature type="region of interest" description="Disordered" evidence="1">
    <location>
        <begin position="420"/>
        <end position="495"/>
    </location>
</feature>
<accession>A0A409W8U0</accession>
<organism evidence="2 3">
    <name type="scientific">Gymnopilus dilepis</name>
    <dbReference type="NCBI Taxonomy" id="231916"/>
    <lineage>
        <taxon>Eukaryota</taxon>
        <taxon>Fungi</taxon>
        <taxon>Dikarya</taxon>
        <taxon>Basidiomycota</taxon>
        <taxon>Agaricomycotina</taxon>
        <taxon>Agaricomycetes</taxon>
        <taxon>Agaricomycetidae</taxon>
        <taxon>Agaricales</taxon>
        <taxon>Agaricineae</taxon>
        <taxon>Hymenogastraceae</taxon>
        <taxon>Gymnopilus</taxon>
    </lineage>
</organism>
<feature type="compositionally biased region" description="Basic and acidic residues" evidence="1">
    <location>
        <begin position="477"/>
        <end position="495"/>
    </location>
</feature>
<sequence>MANSSTGFTIYTGPLAYQGPRLPPHFFYPGFNTARNLGDPSKARGFQATDGPVQNYMHMRPPNTNIHPSSGLRARTIPFPGTQISPRPIPATASISTPRSLLTTTALAPSPSKGYDHYGQLPASQHHYPSTNASLAGHDSFQGITSSVVFHPEAFLASPMSTTRQQTGYPAANPVNFFMPAANGVTSSQAPYPAKSLNTGSPHFRGLPSWSTSLATPPYNSPFPAVIHPFPRSRIYAEVLETSSSRASPYAEDRQHHLQPMADHYTDYTNTQVGHTYNGFRGTDSPITHSRHNHETHLPAHECLPQGETEKQQIVTSDRVQVSSAASSKINLVELHEATNEDINQRAETCSDKPDGKAKRLKPAKNKPMFTQWSNIFEPLPHPRSGQSTKEEAQTVAECSLPPQPRLTELLDDLQQLQSPTSVKQGKRPADALEPISQSCPAPNKTRKRRKLDEEPASNIGSSTSSSEQRSIKPRRTRAEMAEMRKERGEKAMTTHVDDTHSGLTFHINNFE</sequence>
<feature type="region of interest" description="Disordered" evidence="1">
    <location>
        <begin position="348"/>
        <end position="398"/>
    </location>
</feature>
<evidence type="ECO:0000313" key="3">
    <source>
        <dbReference type="Proteomes" id="UP000284706"/>
    </source>
</evidence>
<dbReference type="EMBL" id="NHYE01005302">
    <property type="protein sequence ID" value="PPQ74927.1"/>
    <property type="molecule type" value="Genomic_DNA"/>
</dbReference>
<dbReference type="InParanoid" id="A0A409W8U0"/>
<protein>
    <submittedName>
        <fullName evidence="2">Uncharacterized protein</fullName>
    </submittedName>
</protein>
<reference evidence="2 3" key="1">
    <citation type="journal article" date="2018" name="Evol. Lett.">
        <title>Horizontal gene cluster transfer increased hallucinogenic mushroom diversity.</title>
        <authorList>
            <person name="Reynolds H.T."/>
            <person name="Vijayakumar V."/>
            <person name="Gluck-Thaler E."/>
            <person name="Korotkin H.B."/>
            <person name="Matheny P.B."/>
            <person name="Slot J.C."/>
        </authorList>
    </citation>
    <scope>NUCLEOTIDE SEQUENCE [LARGE SCALE GENOMIC DNA]</scope>
    <source>
        <strain evidence="2 3">SRW20</strain>
    </source>
</reference>
<evidence type="ECO:0000256" key="1">
    <source>
        <dbReference type="SAM" id="MobiDB-lite"/>
    </source>
</evidence>